<protein>
    <submittedName>
        <fullName evidence="4">Signal transduction protein</fullName>
    </submittedName>
</protein>
<dbReference type="SMART" id="SM00054">
    <property type="entry name" value="EFh"/>
    <property type="match status" value="3"/>
</dbReference>
<reference evidence="5" key="1">
    <citation type="submission" date="2015-02" db="EMBL/GenBank/DDBJ databases">
        <authorList>
            <person name="Ju K.-S."/>
            <person name="Doroghazi J.R."/>
            <person name="Metcalf W."/>
        </authorList>
    </citation>
    <scope>NUCLEOTIDE SEQUENCE [LARGE SCALE GENOMIC DNA]</scope>
    <source>
        <strain evidence="5">NRRL B-16380</strain>
    </source>
</reference>
<dbReference type="Pfam" id="PF13202">
    <property type="entry name" value="EF-hand_5"/>
    <property type="match status" value="1"/>
</dbReference>
<dbReference type="InterPro" id="IPR002048">
    <property type="entry name" value="EF_hand_dom"/>
</dbReference>
<keyword evidence="1" id="KW-0677">Repeat</keyword>
<evidence type="ECO:0000259" key="3">
    <source>
        <dbReference type="PROSITE" id="PS50222"/>
    </source>
</evidence>
<organism evidence="4 5">
    <name type="scientific">Streptomyces variegatus</name>
    <dbReference type="NCBI Taxonomy" id="284040"/>
    <lineage>
        <taxon>Bacteria</taxon>
        <taxon>Bacillati</taxon>
        <taxon>Actinomycetota</taxon>
        <taxon>Actinomycetes</taxon>
        <taxon>Kitasatosporales</taxon>
        <taxon>Streptomycetaceae</taxon>
        <taxon>Streptomyces</taxon>
    </lineage>
</organism>
<dbReference type="InterPro" id="IPR011992">
    <property type="entry name" value="EF-hand-dom_pair"/>
</dbReference>
<feature type="domain" description="EF-hand" evidence="3">
    <location>
        <begin position="6"/>
        <end position="41"/>
    </location>
</feature>
<dbReference type="Pfam" id="PF13499">
    <property type="entry name" value="EF-hand_7"/>
    <property type="match status" value="1"/>
</dbReference>
<dbReference type="InterPro" id="IPR050145">
    <property type="entry name" value="Centrin_CML-like"/>
</dbReference>
<dbReference type="PROSITE" id="PS50222">
    <property type="entry name" value="EF_HAND_2"/>
    <property type="match status" value="2"/>
</dbReference>
<dbReference type="EMBL" id="JYJH01000033">
    <property type="protein sequence ID" value="KJK35170.1"/>
    <property type="molecule type" value="Genomic_DNA"/>
</dbReference>
<keyword evidence="5" id="KW-1185">Reference proteome</keyword>
<sequence length="179" mass="19620">MSNKTAQTERLRQRFALYDTNGDGRIGRGDLEAEARRIVEAFGEPEASPKAQALLHAYPHMWDYMMQQAGLDAGQDLSVEQFVEIADAQMLSQGAVGFSNMLRPSIRAMVDLCDVDGDGQVDPHEFRKWLAAIGNDRIDADEVFRQVDADGNGQLSVEELVAAVGKYHAGELDAPLLGV</sequence>
<dbReference type="SUPFAM" id="SSF47473">
    <property type="entry name" value="EF-hand"/>
    <property type="match status" value="1"/>
</dbReference>
<accession>A0A0M2GHX0</accession>
<dbReference type="STRING" id="284040.UK15_32375"/>
<dbReference type="PROSITE" id="PS00018">
    <property type="entry name" value="EF_HAND_1"/>
    <property type="match status" value="2"/>
</dbReference>
<dbReference type="GO" id="GO:0005509">
    <property type="term" value="F:calcium ion binding"/>
    <property type="evidence" value="ECO:0007669"/>
    <property type="project" value="InterPro"/>
</dbReference>
<evidence type="ECO:0000256" key="2">
    <source>
        <dbReference type="ARBA" id="ARBA00022837"/>
    </source>
</evidence>
<keyword evidence="2" id="KW-0106">Calcium</keyword>
<evidence type="ECO:0000313" key="5">
    <source>
        <dbReference type="Proteomes" id="UP000034786"/>
    </source>
</evidence>
<dbReference type="Proteomes" id="UP000034786">
    <property type="component" value="Unassembled WGS sequence"/>
</dbReference>
<dbReference type="CDD" id="cd00051">
    <property type="entry name" value="EFh"/>
    <property type="match status" value="1"/>
</dbReference>
<dbReference type="InterPro" id="IPR018247">
    <property type="entry name" value="EF_Hand_1_Ca_BS"/>
</dbReference>
<proteinExistence type="predicted"/>
<comment type="caution">
    <text evidence="4">The sequence shown here is derived from an EMBL/GenBank/DDBJ whole genome shotgun (WGS) entry which is preliminary data.</text>
</comment>
<name>A0A0M2GHX0_9ACTN</name>
<feature type="domain" description="EF-hand" evidence="3">
    <location>
        <begin position="135"/>
        <end position="170"/>
    </location>
</feature>
<dbReference type="Gene3D" id="1.10.238.10">
    <property type="entry name" value="EF-hand"/>
    <property type="match status" value="1"/>
</dbReference>
<dbReference type="AlphaFoldDB" id="A0A0M2GHX0"/>
<dbReference type="RefSeq" id="WP_031143104.1">
    <property type="nucleotide sequence ID" value="NZ_JYJH01000033.1"/>
</dbReference>
<evidence type="ECO:0000313" key="4">
    <source>
        <dbReference type="EMBL" id="KJK35170.1"/>
    </source>
</evidence>
<dbReference type="PANTHER" id="PTHR23050">
    <property type="entry name" value="CALCIUM BINDING PROTEIN"/>
    <property type="match status" value="1"/>
</dbReference>
<evidence type="ECO:0000256" key="1">
    <source>
        <dbReference type="ARBA" id="ARBA00022737"/>
    </source>
</evidence>
<dbReference type="PATRIC" id="fig|284040.3.peg.5297"/>
<gene>
    <name evidence="4" type="ORF">UK15_32375</name>
</gene>